<feature type="chain" id="PRO_5042604111" evidence="13">
    <location>
        <begin position="26"/>
        <end position="765"/>
    </location>
</feature>
<evidence type="ECO:0000256" key="13">
    <source>
        <dbReference type="SAM" id="SignalP"/>
    </source>
</evidence>
<keyword evidence="7" id="KW-0406">Ion transport</keyword>
<dbReference type="GO" id="GO:0006826">
    <property type="term" value="P:iron ion transport"/>
    <property type="evidence" value="ECO:0007669"/>
    <property type="project" value="UniProtKB-KW"/>
</dbReference>
<keyword evidence="2 11" id="KW-0813">Transport</keyword>
<dbReference type="Pfam" id="PF07715">
    <property type="entry name" value="Plug"/>
    <property type="match status" value="1"/>
</dbReference>
<keyword evidence="3 11" id="KW-1134">Transmembrane beta strand</keyword>
<dbReference type="AlphaFoldDB" id="A0AAJ6BJ89"/>
<keyword evidence="13" id="KW-0732">Signal</keyword>
<evidence type="ECO:0000256" key="2">
    <source>
        <dbReference type="ARBA" id="ARBA00022448"/>
    </source>
</evidence>
<dbReference type="InterPro" id="IPR036942">
    <property type="entry name" value="Beta-barrel_TonB_sf"/>
</dbReference>
<feature type="domain" description="TonB-dependent receptor-like beta-barrel" evidence="14">
    <location>
        <begin position="251"/>
        <end position="733"/>
    </location>
</feature>
<dbReference type="InterPro" id="IPR012910">
    <property type="entry name" value="Plug_dom"/>
</dbReference>
<evidence type="ECO:0000256" key="8">
    <source>
        <dbReference type="ARBA" id="ARBA00023077"/>
    </source>
</evidence>
<evidence type="ECO:0000256" key="11">
    <source>
        <dbReference type="PROSITE-ProRule" id="PRU01360"/>
    </source>
</evidence>
<dbReference type="Gene3D" id="2.40.170.20">
    <property type="entry name" value="TonB-dependent receptor, beta-barrel domain"/>
    <property type="match status" value="1"/>
</dbReference>
<dbReference type="InterPro" id="IPR039426">
    <property type="entry name" value="TonB-dep_rcpt-like"/>
</dbReference>
<evidence type="ECO:0000256" key="6">
    <source>
        <dbReference type="ARBA" id="ARBA00023004"/>
    </source>
</evidence>
<keyword evidence="4" id="KW-0410">Iron transport</keyword>
<evidence type="ECO:0000256" key="7">
    <source>
        <dbReference type="ARBA" id="ARBA00023065"/>
    </source>
</evidence>
<proteinExistence type="inferred from homology"/>
<keyword evidence="16" id="KW-0675">Receptor</keyword>
<evidence type="ECO:0000256" key="1">
    <source>
        <dbReference type="ARBA" id="ARBA00004571"/>
    </source>
</evidence>
<evidence type="ECO:0000256" key="5">
    <source>
        <dbReference type="ARBA" id="ARBA00022692"/>
    </source>
</evidence>
<dbReference type="GO" id="GO:0009279">
    <property type="term" value="C:cell outer membrane"/>
    <property type="evidence" value="ECO:0007669"/>
    <property type="project" value="UniProtKB-SubCell"/>
</dbReference>
<name>A0AAJ6BJ89_9CAUL</name>
<dbReference type="PANTHER" id="PTHR32552:SF81">
    <property type="entry name" value="TONB-DEPENDENT OUTER MEMBRANE RECEPTOR"/>
    <property type="match status" value="1"/>
</dbReference>
<evidence type="ECO:0000256" key="10">
    <source>
        <dbReference type="ARBA" id="ARBA00023237"/>
    </source>
</evidence>
<evidence type="ECO:0000259" key="14">
    <source>
        <dbReference type="Pfam" id="PF00593"/>
    </source>
</evidence>
<evidence type="ECO:0000256" key="9">
    <source>
        <dbReference type="ARBA" id="ARBA00023136"/>
    </source>
</evidence>
<keyword evidence="6" id="KW-0408">Iron</keyword>
<reference evidence="16" key="1">
    <citation type="submission" date="2023-03" db="EMBL/GenBank/DDBJ databases">
        <title>Andean soil-derived lignocellulolytic bacterial consortium as a source of novel taxa and putative plastic-active enzymes.</title>
        <authorList>
            <person name="Diaz-Garcia L."/>
            <person name="Chuvochina M."/>
            <person name="Feuerriegel G."/>
            <person name="Bunk B."/>
            <person name="Sproer C."/>
            <person name="Streit W.R."/>
            <person name="Rodriguez L.M."/>
            <person name="Overmann J."/>
            <person name="Jimenez D.J."/>
        </authorList>
    </citation>
    <scope>NUCLEOTIDE SEQUENCE</scope>
    <source>
        <strain evidence="16">MAG 833</strain>
    </source>
</reference>
<dbReference type="EMBL" id="CP119326">
    <property type="protein sequence ID" value="WEK39138.1"/>
    <property type="molecule type" value="Genomic_DNA"/>
</dbReference>
<evidence type="ECO:0000256" key="4">
    <source>
        <dbReference type="ARBA" id="ARBA00022496"/>
    </source>
</evidence>
<sequence>MSRNRLLTSSAALFVVVAGGGAAVAQTRDQTQGQTASLEEIIVTGEKTDRSLQDTPTSVRVVTARQVEQEAIQTLGEIFQRTANLSETYGHAGFTIRGVNNQGVSGGGDAALTTIYVDGAPLPPSVTFSGPTDAWDMRQIEIFRGPQSTLQGLNALAGAVVMRTIDPTFDWDLRGRAIVADPQETAFAVAGGGPLIADELAFRLSAEKRDSDGYTHNETLNAPEDPTDSLTVRGRLLWTPKSLPGFEARLGYTRFESDGGYLFSYTNTDVPDFYDKRRAYSDTPNLSHVETDMATLELNQVLSDTLTLSGVTSWSDIQQFQQYDGDGTAAAIGYGYNDYDYDTLTQEVRLNYRGERLHGLLGAFYYNRDQQANSASRTNVQTPVNTISALLQSNGLDATTAGFVANLYSQALPVIPVNYAADFPTQVTTYALFGDGEWNLTDRLSVVGGFRWDHEENTTQVTQSAVFAGTYPDPAGYGAVGSPLYLAVAGINAGVASLVSQAGSATPEARREFDAFLPKLGLLYDLTPDMKAGFVVQRGYRSGGSSANTARSQVFAYDPEYTWNYEASLRSTWLDGALTVNANAYYVDWKDQQVSVNFGLNLYDYNTVNAGKSHLYGFEVETSHRLNSAFDWYTSVGFSRTKFDEFVTNVGGASSNLSGSEFSYAPRWTLALGGNYRWGAGFVANFNANYRSEVFTNTGFTQESSKVSGRTLVNGRVGYETERWGAYIYGKNLLDEQYLSYNREETNQAVLGDPRVIGLMLQARW</sequence>
<dbReference type="PANTHER" id="PTHR32552">
    <property type="entry name" value="FERRICHROME IRON RECEPTOR-RELATED"/>
    <property type="match status" value="1"/>
</dbReference>
<dbReference type="Proteomes" id="UP001213664">
    <property type="component" value="Chromosome"/>
</dbReference>
<gene>
    <name evidence="16" type="ORF">P0Y50_11345</name>
</gene>
<dbReference type="InterPro" id="IPR000531">
    <property type="entry name" value="Beta-barrel_TonB"/>
</dbReference>
<keyword evidence="9 11" id="KW-0472">Membrane</keyword>
<evidence type="ECO:0000256" key="3">
    <source>
        <dbReference type="ARBA" id="ARBA00022452"/>
    </source>
</evidence>
<feature type="signal peptide" evidence="13">
    <location>
        <begin position="1"/>
        <end position="25"/>
    </location>
</feature>
<protein>
    <submittedName>
        <fullName evidence="16">TonB-dependent receptor</fullName>
    </submittedName>
</protein>
<comment type="subcellular location">
    <subcellularLocation>
        <location evidence="1 11">Cell outer membrane</location>
        <topology evidence="1 11">Multi-pass membrane protein</topology>
    </subcellularLocation>
</comment>
<comment type="similarity">
    <text evidence="11 12">Belongs to the TonB-dependent receptor family.</text>
</comment>
<organism evidence="16 17">
    <name type="scientific">Candidatus Brevundimonas colombiensis</name>
    <dbReference type="NCBI Taxonomy" id="3121376"/>
    <lineage>
        <taxon>Bacteria</taxon>
        <taxon>Pseudomonadati</taxon>
        <taxon>Pseudomonadota</taxon>
        <taxon>Alphaproteobacteria</taxon>
        <taxon>Caulobacterales</taxon>
        <taxon>Caulobacteraceae</taxon>
        <taxon>Brevundimonas</taxon>
    </lineage>
</organism>
<feature type="domain" description="TonB-dependent receptor plug" evidence="15">
    <location>
        <begin position="52"/>
        <end position="159"/>
    </location>
</feature>
<dbReference type="Pfam" id="PF00593">
    <property type="entry name" value="TonB_dep_Rec_b-barrel"/>
    <property type="match status" value="1"/>
</dbReference>
<dbReference type="SUPFAM" id="SSF56935">
    <property type="entry name" value="Porins"/>
    <property type="match status" value="1"/>
</dbReference>
<evidence type="ECO:0000256" key="12">
    <source>
        <dbReference type="RuleBase" id="RU003357"/>
    </source>
</evidence>
<keyword evidence="5 11" id="KW-0812">Transmembrane</keyword>
<evidence type="ECO:0000313" key="16">
    <source>
        <dbReference type="EMBL" id="WEK39138.1"/>
    </source>
</evidence>
<evidence type="ECO:0000259" key="15">
    <source>
        <dbReference type="Pfam" id="PF07715"/>
    </source>
</evidence>
<accession>A0AAJ6BJ89</accession>
<keyword evidence="10 11" id="KW-0998">Cell outer membrane</keyword>
<evidence type="ECO:0000313" key="17">
    <source>
        <dbReference type="Proteomes" id="UP001213664"/>
    </source>
</evidence>
<dbReference type="PROSITE" id="PS52016">
    <property type="entry name" value="TONB_DEPENDENT_REC_3"/>
    <property type="match status" value="1"/>
</dbReference>
<keyword evidence="8 12" id="KW-0798">TonB box</keyword>